<comment type="similarity">
    <text evidence="2">Belongs to the MHC class II family.</text>
</comment>
<dbReference type="Pfam" id="PF00993">
    <property type="entry name" value="MHC_II_alpha"/>
    <property type="match status" value="1"/>
</dbReference>
<dbReference type="PROSITE" id="PS50835">
    <property type="entry name" value="IG_LIKE"/>
    <property type="match status" value="1"/>
</dbReference>
<evidence type="ECO:0000256" key="3">
    <source>
        <dbReference type="ARBA" id="ARBA00022692"/>
    </source>
</evidence>
<organism evidence="16 17">
    <name type="scientific">Cyprinodon variegatus</name>
    <name type="common">Sheepshead minnow</name>
    <dbReference type="NCBI Taxonomy" id="28743"/>
    <lineage>
        <taxon>Eukaryota</taxon>
        <taxon>Metazoa</taxon>
        <taxon>Chordata</taxon>
        <taxon>Craniata</taxon>
        <taxon>Vertebrata</taxon>
        <taxon>Euteleostomi</taxon>
        <taxon>Actinopterygii</taxon>
        <taxon>Neopterygii</taxon>
        <taxon>Teleostei</taxon>
        <taxon>Neoteleostei</taxon>
        <taxon>Acanthomorphata</taxon>
        <taxon>Ovalentaria</taxon>
        <taxon>Atherinomorphae</taxon>
        <taxon>Cyprinodontiformes</taxon>
        <taxon>Cyprinodontidae</taxon>
        <taxon>Cyprinodon</taxon>
    </lineage>
</organism>
<evidence type="ECO:0000256" key="7">
    <source>
        <dbReference type="ARBA" id="ARBA00023130"/>
    </source>
</evidence>
<evidence type="ECO:0000313" key="17">
    <source>
        <dbReference type="Proteomes" id="UP000265020"/>
    </source>
</evidence>
<evidence type="ECO:0000256" key="12">
    <source>
        <dbReference type="ARBA" id="ARBA00023319"/>
    </source>
</evidence>
<feature type="domain" description="Ig-like" evidence="15">
    <location>
        <begin position="104"/>
        <end position="192"/>
    </location>
</feature>
<dbReference type="STRING" id="28743.ENSCVAP00000022198"/>
<dbReference type="InterPro" id="IPR003597">
    <property type="entry name" value="Ig_C1-set"/>
</dbReference>
<evidence type="ECO:0000256" key="2">
    <source>
        <dbReference type="ARBA" id="ARBA00007394"/>
    </source>
</evidence>
<keyword evidence="3 13" id="KW-0812">Transmembrane</keyword>
<dbReference type="OMA" id="QAEFYMT"/>
<dbReference type="InterPro" id="IPR036179">
    <property type="entry name" value="Ig-like_dom_sf"/>
</dbReference>
<evidence type="ECO:0000256" key="10">
    <source>
        <dbReference type="ARBA" id="ARBA00023180"/>
    </source>
</evidence>
<keyword evidence="6 13" id="KW-1133">Transmembrane helix</keyword>
<dbReference type="SUPFAM" id="SSF48726">
    <property type="entry name" value="Immunoglobulin"/>
    <property type="match status" value="1"/>
</dbReference>
<dbReference type="InterPro" id="IPR014745">
    <property type="entry name" value="MHC_II_a/b_N"/>
</dbReference>
<dbReference type="Proteomes" id="UP000265020">
    <property type="component" value="Unassembled WGS sequence"/>
</dbReference>
<protein>
    <submittedName>
        <fullName evidence="16">H-2 class II histocompatibility antigen, A-U alpha chain-like</fullName>
    </submittedName>
</protein>
<evidence type="ECO:0000313" key="16">
    <source>
        <dbReference type="Ensembl" id="ENSCVAP00000022198.1"/>
    </source>
</evidence>
<dbReference type="AlphaFoldDB" id="A0A3Q2DR69"/>
<proteinExistence type="inferred from homology"/>
<dbReference type="InterPro" id="IPR011162">
    <property type="entry name" value="MHC_I/II-like_Ag-recog"/>
</dbReference>
<evidence type="ECO:0000256" key="6">
    <source>
        <dbReference type="ARBA" id="ARBA00022989"/>
    </source>
</evidence>
<evidence type="ECO:0000256" key="5">
    <source>
        <dbReference type="ARBA" id="ARBA00022859"/>
    </source>
</evidence>
<dbReference type="GeneTree" id="ENSGT00940000161847"/>
<reference evidence="16" key="2">
    <citation type="submission" date="2025-09" db="UniProtKB">
        <authorList>
            <consortium name="Ensembl"/>
        </authorList>
    </citation>
    <scope>IDENTIFICATION</scope>
</reference>
<keyword evidence="17" id="KW-1185">Reference proteome</keyword>
<keyword evidence="9" id="KW-1015">Disulfide bond</keyword>
<feature type="signal peptide" evidence="14">
    <location>
        <begin position="1"/>
        <end position="18"/>
    </location>
</feature>
<dbReference type="RefSeq" id="XP_015260424.1">
    <property type="nucleotide sequence ID" value="XM_015404938.1"/>
</dbReference>
<dbReference type="SMART" id="SM00920">
    <property type="entry name" value="MHC_II_alpha"/>
    <property type="match status" value="1"/>
</dbReference>
<dbReference type="PANTHER" id="PTHR19944:SF86">
    <property type="entry name" value="HLA CLASS II HISTOCOMPATIBILITY ANTIGEN, DR ALPHA CHAIN"/>
    <property type="match status" value="1"/>
</dbReference>
<keyword evidence="5" id="KW-0391">Immunity</keyword>
<evidence type="ECO:0000259" key="15">
    <source>
        <dbReference type="PROSITE" id="PS50835"/>
    </source>
</evidence>
<name>A0A3Q2DR69_CYPVA</name>
<evidence type="ECO:0000256" key="1">
    <source>
        <dbReference type="ARBA" id="ARBA00004479"/>
    </source>
</evidence>
<dbReference type="Pfam" id="PF07654">
    <property type="entry name" value="C1-set"/>
    <property type="match status" value="1"/>
</dbReference>
<keyword evidence="12" id="KW-0393">Immunoglobulin domain</keyword>
<dbReference type="PANTHER" id="PTHR19944">
    <property type="entry name" value="MHC CLASS II-RELATED"/>
    <property type="match status" value="1"/>
</dbReference>
<evidence type="ECO:0000256" key="9">
    <source>
        <dbReference type="ARBA" id="ARBA00023157"/>
    </source>
</evidence>
<evidence type="ECO:0000256" key="11">
    <source>
        <dbReference type="ARBA" id="ARBA00023182"/>
    </source>
</evidence>
<reference evidence="16" key="1">
    <citation type="submission" date="2025-08" db="UniProtKB">
        <authorList>
            <consortium name="Ensembl"/>
        </authorList>
    </citation>
    <scope>IDENTIFICATION</scope>
</reference>
<evidence type="ECO:0000256" key="8">
    <source>
        <dbReference type="ARBA" id="ARBA00023136"/>
    </source>
</evidence>
<dbReference type="InterPro" id="IPR050160">
    <property type="entry name" value="MHC/Immunoglobulin"/>
</dbReference>
<dbReference type="PROSITE" id="PS00290">
    <property type="entry name" value="IG_MHC"/>
    <property type="match status" value="1"/>
</dbReference>
<dbReference type="GO" id="GO:0002250">
    <property type="term" value="P:adaptive immune response"/>
    <property type="evidence" value="ECO:0007669"/>
    <property type="project" value="UniProtKB-KW"/>
</dbReference>
<dbReference type="Gene3D" id="3.10.320.10">
    <property type="entry name" value="Class II Histocompatibility Antigen, M Beta Chain, Chain B, domain 1"/>
    <property type="match status" value="1"/>
</dbReference>
<dbReference type="GO" id="GO:0042613">
    <property type="term" value="C:MHC class II protein complex"/>
    <property type="evidence" value="ECO:0007669"/>
    <property type="project" value="UniProtKB-KW"/>
</dbReference>
<dbReference type="OrthoDB" id="8925804at2759"/>
<keyword evidence="7" id="KW-1064">Adaptive immunity</keyword>
<feature type="transmembrane region" description="Helical" evidence="13">
    <location>
        <begin position="206"/>
        <end position="231"/>
    </location>
</feature>
<evidence type="ECO:0000256" key="13">
    <source>
        <dbReference type="SAM" id="Phobius"/>
    </source>
</evidence>
<sequence length="240" mass="26572">MENMELFFLLCLVLCVSSDGLHDSFRFIACTDTEGFNMITLDDEEVWHADFIQQKGVDTMPDFVSHPSTEGLFEQSVGQQELCKYNLKRIRKGLKDIPDAFDAPSALVYNANSVELEEKNILICHVSGFYPAPVNVSWTKNNQKVTEGTSINVPFPNKDSTFTQISRLDFIPQLGDVYSCSVEHPALQEPLSTIWEVELDSPQPSIGPAVFCGVGLTVGLLGVTVGTFFLIKGNELIGRS</sequence>
<dbReference type="InterPro" id="IPR007110">
    <property type="entry name" value="Ig-like_dom"/>
</dbReference>
<dbReference type="Gene3D" id="2.60.40.10">
    <property type="entry name" value="Immunoglobulins"/>
    <property type="match status" value="1"/>
</dbReference>
<dbReference type="GO" id="GO:0002504">
    <property type="term" value="P:antigen processing and presentation of peptide or polysaccharide antigen via MHC class II"/>
    <property type="evidence" value="ECO:0007669"/>
    <property type="project" value="UniProtKB-KW"/>
</dbReference>
<dbReference type="SMART" id="SM00407">
    <property type="entry name" value="IGc1"/>
    <property type="match status" value="1"/>
</dbReference>
<evidence type="ECO:0000256" key="4">
    <source>
        <dbReference type="ARBA" id="ARBA00022729"/>
    </source>
</evidence>
<comment type="subcellular location">
    <subcellularLocation>
        <location evidence="1">Membrane</location>
        <topology evidence="1">Single-pass type I membrane protein</topology>
    </subcellularLocation>
</comment>
<keyword evidence="4 14" id="KW-0732">Signal</keyword>
<accession>A0A3Q2DR69</accession>
<dbReference type="Ensembl" id="ENSCVAT00000009880.1">
    <property type="protein sequence ID" value="ENSCVAP00000022198.1"/>
    <property type="gene ID" value="ENSCVAG00000004719.1"/>
</dbReference>
<dbReference type="InterPro" id="IPR013783">
    <property type="entry name" value="Ig-like_fold"/>
</dbReference>
<keyword evidence="8 13" id="KW-0472">Membrane</keyword>
<dbReference type="GeneID" id="107104827"/>
<evidence type="ECO:0000256" key="14">
    <source>
        <dbReference type="SAM" id="SignalP"/>
    </source>
</evidence>
<dbReference type="SUPFAM" id="SSF54452">
    <property type="entry name" value="MHC antigen-recognition domain"/>
    <property type="match status" value="1"/>
</dbReference>
<feature type="chain" id="PRO_5018675796" evidence="14">
    <location>
        <begin position="19"/>
        <end position="240"/>
    </location>
</feature>
<keyword evidence="10" id="KW-0325">Glycoprotein</keyword>
<dbReference type="InterPro" id="IPR003006">
    <property type="entry name" value="Ig/MHC_CS"/>
</dbReference>
<dbReference type="InterPro" id="IPR001003">
    <property type="entry name" value="MHC_II_a_N"/>
</dbReference>
<keyword evidence="11" id="KW-0491">MHC II</keyword>
<dbReference type="KEGG" id="cvg:107104827"/>